<accession>A0A166WJ64</accession>
<name>A0A166WJ64_9AGAM</name>
<evidence type="ECO:0000313" key="3">
    <source>
        <dbReference type="Proteomes" id="UP000076532"/>
    </source>
</evidence>
<evidence type="ECO:0000313" key="2">
    <source>
        <dbReference type="EMBL" id="KZP33812.1"/>
    </source>
</evidence>
<dbReference type="Proteomes" id="UP000076532">
    <property type="component" value="Unassembled WGS sequence"/>
</dbReference>
<protein>
    <submittedName>
        <fullName evidence="2">Uncharacterized protein</fullName>
    </submittedName>
</protein>
<proteinExistence type="predicted"/>
<feature type="region of interest" description="Disordered" evidence="1">
    <location>
        <begin position="114"/>
        <end position="133"/>
    </location>
</feature>
<dbReference type="AlphaFoldDB" id="A0A166WJ64"/>
<evidence type="ECO:0000256" key="1">
    <source>
        <dbReference type="SAM" id="MobiDB-lite"/>
    </source>
</evidence>
<organism evidence="2 3">
    <name type="scientific">Athelia psychrophila</name>
    <dbReference type="NCBI Taxonomy" id="1759441"/>
    <lineage>
        <taxon>Eukaryota</taxon>
        <taxon>Fungi</taxon>
        <taxon>Dikarya</taxon>
        <taxon>Basidiomycota</taxon>
        <taxon>Agaricomycotina</taxon>
        <taxon>Agaricomycetes</taxon>
        <taxon>Agaricomycetidae</taxon>
        <taxon>Atheliales</taxon>
        <taxon>Atheliaceae</taxon>
        <taxon>Athelia</taxon>
    </lineage>
</organism>
<reference evidence="2 3" key="1">
    <citation type="journal article" date="2016" name="Mol. Biol. Evol.">
        <title>Comparative Genomics of Early-Diverging Mushroom-Forming Fungi Provides Insights into the Origins of Lignocellulose Decay Capabilities.</title>
        <authorList>
            <person name="Nagy L.G."/>
            <person name="Riley R."/>
            <person name="Tritt A."/>
            <person name="Adam C."/>
            <person name="Daum C."/>
            <person name="Floudas D."/>
            <person name="Sun H."/>
            <person name="Yadav J.S."/>
            <person name="Pangilinan J."/>
            <person name="Larsson K.H."/>
            <person name="Matsuura K."/>
            <person name="Barry K."/>
            <person name="Labutti K."/>
            <person name="Kuo R."/>
            <person name="Ohm R.A."/>
            <person name="Bhattacharya S.S."/>
            <person name="Shirouzu T."/>
            <person name="Yoshinaga Y."/>
            <person name="Martin F.M."/>
            <person name="Grigoriev I.V."/>
            <person name="Hibbett D.S."/>
        </authorList>
    </citation>
    <scope>NUCLEOTIDE SEQUENCE [LARGE SCALE GENOMIC DNA]</scope>
    <source>
        <strain evidence="2 3">CBS 109695</strain>
    </source>
</reference>
<gene>
    <name evidence="2" type="ORF">FIBSPDRAFT_881329</name>
</gene>
<dbReference type="EMBL" id="KV417481">
    <property type="protein sequence ID" value="KZP33812.1"/>
    <property type="molecule type" value="Genomic_DNA"/>
</dbReference>
<keyword evidence="3" id="KW-1185">Reference proteome</keyword>
<sequence length="370" mass="40737">MPSDTTSESCSGCALSVLCLCSRVRDEPCGSVAQLVHRVCGHVTITPFRKLSTVGFPTGRATAELQRKEEKNGTGFIHSGHGSEVCDACQPRGVSEPWDVARMCTGYISHGPCSSGSKLSAGGDRQSGPRAIERSPVDHPVLLILGIREVPARVVIIWCTVPEDQIFTESSHSTPGVLCTTRGPRKLTPMLVRKIDQILASNTQCPGPQRALNTQNMDRQNHVIVTKSPKFCAACAAGQWKLVHAYKNPHQYLYSWRALAMTRKFEAVGLEYARPRTKMPLLSLKYANFRTEMRSILGLKYAKNPDKDRALSKVPPGVGTGSAEAGHLVVTCQRMYLVWIPACPYRNVGKNKTEPHHRLHFSFVVQSLYS</sequence>